<evidence type="ECO:0000256" key="12">
    <source>
        <dbReference type="ARBA" id="ARBA00033413"/>
    </source>
</evidence>
<dbReference type="InterPro" id="IPR035907">
    <property type="entry name" value="Hppk_sf"/>
</dbReference>
<evidence type="ECO:0000313" key="14">
    <source>
        <dbReference type="EMBL" id="PSR53513.1"/>
    </source>
</evidence>
<dbReference type="AlphaFoldDB" id="A0A2T2YDC5"/>
<keyword evidence="9" id="KW-0289">Folate biosynthesis</keyword>
<dbReference type="RefSeq" id="WP_106928213.1">
    <property type="nucleotide sequence ID" value="NZ_PYFT01000001.1"/>
</dbReference>
<evidence type="ECO:0000313" key="15">
    <source>
        <dbReference type="Proteomes" id="UP000240357"/>
    </source>
</evidence>
<dbReference type="NCBIfam" id="TIGR01498">
    <property type="entry name" value="folK"/>
    <property type="match status" value="1"/>
</dbReference>
<dbReference type="CDD" id="cd00483">
    <property type="entry name" value="HPPK"/>
    <property type="match status" value="1"/>
</dbReference>
<dbReference type="InterPro" id="IPR000550">
    <property type="entry name" value="Hppk"/>
</dbReference>
<evidence type="ECO:0000256" key="7">
    <source>
        <dbReference type="ARBA" id="ARBA00022777"/>
    </source>
</evidence>
<keyword evidence="7 14" id="KW-0418">Kinase</keyword>
<dbReference type="GO" id="GO:0046656">
    <property type="term" value="P:folic acid biosynthetic process"/>
    <property type="evidence" value="ECO:0007669"/>
    <property type="project" value="UniProtKB-KW"/>
</dbReference>
<keyword evidence="8" id="KW-0067">ATP-binding</keyword>
<proteinExistence type="inferred from homology"/>
<dbReference type="UniPathway" id="UPA00077">
    <property type="reaction ID" value="UER00155"/>
</dbReference>
<evidence type="ECO:0000256" key="4">
    <source>
        <dbReference type="ARBA" id="ARBA00016218"/>
    </source>
</evidence>
<dbReference type="Pfam" id="PF01288">
    <property type="entry name" value="HPPK"/>
    <property type="match status" value="1"/>
</dbReference>
<keyword evidence="15" id="KW-1185">Reference proteome</keyword>
<evidence type="ECO:0000259" key="13">
    <source>
        <dbReference type="Pfam" id="PF01288"/>
    </source>
</evidence>
<dbReference type="EMBL" id="PYFT01000001">
    <property type="protein sequence ID" value="PSR53513.1"/>
    <property type="molecule type" value="Genomic_DNA"/>
</dbReference>
<organism evidence="14 15">
    <name type="scientific">Adhaeribacter arboris</name>
    <dbReference type="NCBI Taxonomy" id="2072846"/>
    <lineage>
        <taxon>Bacteria</taxon>
        <taxon>Pseudomonadati</taxon>
        <taxon>Bacteroidota</taxon>
        <taxon>Cytophagia</taxon>
        <taxon>Cytophagales</taxon>
        <taxon>Hymenobacteraceae</taxon>
        <taxon>Adhaeribacter</taxon>
    </lineage>
</organism>
<name>A0A2T2YDC5_9BACT</name>
<evidence type="ECO:0000256" key="1">
    <source>
        <dbReference type="ARBA" id="ARBA00005051"/>
    </source>
</evidence>
<protein>
    <recommendedName>
        <fullName evidence="4">2-amino-4-hydroxy-6-hydroxymethyldihydropteridine pyrophosphokinase</fullName>
        <ecNumber evidence="3">2.7.6.3</ecNumber>
    </recommendedName>
    <alternativeName>
        <fullName evidence="11">6-hydroxymethyl-7,8-dihydropterin pyrophosphokinase</fullName>
    </alternativeName>
    <alternativeName>
        <fullName evidence="12">7,8-dihydro-6-hydroxymethylpterin-pyrophosphokinase</fullName>
    </alternativeName>
</protein>
<dbReference type="PANTHER" id="PTHR43071:SF1">
    <property type="entry name" value="2-AMINO-4-HYDROXY-6-HYDROXYMETHYLDIHYDROPTERIDINE PYROPHOSPHOKINASE"/>
    <property type="match status" value="1"/>
</dbReference>
<dbReference type="GO" id="GO:0005524">
    <property type="term" value="F:ATP binding"/>
    <property type="evidence" value="ECO:0007669"/>
    <property type="project" value="UniProtKB-KW"/>
</dbReference>
<comment type="function">
    <text evidence="10">Catalyzes the transfer of pyrophosphate from adenosine triphosphate (ATP) to 6-hydroxymethyl-7,8-dihydropterin, an enzymatic step in folate biosynthesis pathway.</text>
</comment>
<comment type="pathway">
    <text evidence="1">Cofactor biosynthesis; tetrahydrofolate biosynthesis; 2-amino-4-hydroxy-6-hydroxymethyl-7,8-dihydropteridine diphosphate from 7,8-dihydroneopterin triphosphate: step 4/4.</text>
</comment>
<evidence type="ECO:0000256" key="8">
    <source>
        <dbReference type="ARBA" id="ARBA00022840"/>
    </source>
</evidence>
<comment type="similarity">
    <text evidence="2">Belongs to the HPPK family.</text>
</comment>
<dbReference type="EC" id="2.7.6.3" evidence="3"/>
<dbReference type="GO" id="GO:0016301">
    <property type="term" value="F:kinase activity"/>
    <property type="evidence" value="ECO:0007669"/>
    <property type="project" value="UniProtKB-KW"/>
</dbReference>
<reference evidence="14 15" key="1">
    <citation type="submission" date="2018-03" db="EMBL/GenBank/DDBJ databases">
        <title>Adhaeribacter sp. HMF7605 Genome sequencing and assembly.</title>
        <authorList>
            <person name="Kang H."/>
            <person name="Kang J."/>
            <person name="Cha I."/>
            <person name="Kim H."/>
            <person name="Joh K."/>
        </authorList>
    </citation>
    <scope>NUCLEOTIDE SEQUENCE [LARGE SCALE GENOMIC DNA]</scope>
    <source>
        <strain evidence="14 15">HMF7605</strain>
    </source>
</reference>
<sequence>MPTTYLLLGSNLCNREDYLLQARNLIGAQIGEIQQQSGIYETAAWGVKNQQAFLNQVLAVETTLAPEELLREINFLEAELGRVRRERWGARVIDMDILYYANVVLQTQRLTIPHPELQNRRFTLVPLTEIAPDFTHPILELSNQQLLEQCPDDLTVKRFQ</sequence>
<accession>A0A2T2YDC5</accession>
<dbReference type="Proteomes" id="UP000240357">
    <property type="component" value="Unassembled WGS sequence"/>
</dbReference>
<dbReference type="OrthoDB" id="9808041at2"/>
<dbReference type="SUPFAM" id="SSF55083">
    <property type="entry name" value="6-hydroxymethyl-7,8-dihydropterin pyrophosphokinase, HPPK"/>
    <property type="match status" value="1"/>
</dbReference>
<evidence type="ECO:0000256" key="9">
    <source>
        <dbReference type="ARBA" id="ARBA00022909"/>
    </source>
</evidence>
<dbReference type="GO" id="GO:0003848">
    <property type="term" value="F:2-amino-4-hydroxy-6-hydroxymethyldihydropteridine diphosphokinase activity"/>
    <property type="evidence" value="ECO:0007669"/>
    <property type="project" value="UniProtKB-EC"/>
</dbReference>
<evidence type="ECO:0000256" key="2">
    <source>
        <dbReference type="ARBA" id="ARBA00005810"/>
    </source>
</evidence>
<feature type="domain" description="7,8-dihydro-6-hydroxymethylpterin-pyrophosphokinase" evidence="13">
    <location>
        <begin position="5"/>
        <end position="132"/>
    </location>
</feature>
<gene>
    <name evidence="14" type="primary">folK</name>
    <name evidence="14" type="ORF">AHMF7605_08235</name>
</gene>
<evidence type="ECO:0000256" key="3">
    <source>
        <dbReference type="ARBA" id="ARBA00013253"/>
    </source>
</evidence>
<evidence type="ECO:0000256" key="10">
    <source>
        <dbReference type="ARBA" id="ARBA00029409"/>
    </source>
</evidence>
<keyword evidence="5" id="KW-0808">Transferase</keyword>
<evidence type="ECO:0000256" key="6">
    <source>
        <dbReference type="ARBA" id="ARBA00022741"/>
    </source>
</evidence>
<evidence type="ECO:0000256" key="11">
    <source>
        <dbReference type="ARBA" id="ARBA00029766"/>
    </source>
</evidence>
<dbReference type="Gene3D" id="3.30.70.560">
    <property type="entry name" value="7,8-Dihydro-6-hydroxymethylpterin-pyrophosphokinase HPPK"/>
    <property type="match status" value="1"/>
</dbReference>
<keyword evidence="6" id="KW-0547">Nucleotide-binding</keyword>
<dbReference type="GO" id="GO:0046654">
    <property type="term" value="P:tetrahydrofolate biosynthetic process"/>
    <property type="evidence" value="ECO:0007669"/>
    <property type="project" value="UniProtKB-UniPathway"/>
</dbReference>
<comment type="caution">
    <text evidence="14">The sequence shown here is derived from an EMBL/GenBank/DDBJ whole genome shotgun (WGS) entry which is preliminary data.</text>
</comment>
<evidence type="ECO:0000256" key="5">
    <source>
        <dbReference type="ARBA" id="ARBA00022679"/>
    </source>
</evidence>
<dbReference type="PANTHER" id="PTHR43071">
    <property type="entry name" value="2-AMINO-4-HYDROXY-6-HYDROXYMETHYLDIHYDROPTERIDINE PYROPHOSPHOKINASE"/>
    <property type="match status" value="1"/>
</dbReference>